<keyword evidence="3" id="KW-1185">Reference proteome</keyword>
<dbReference type="Proteomes" id="UP001595660">
    <property type="component" value="Unassembled WGS sequence"/>
</dbReference>
<dbReference type="GeneID" id="69117562"/>
<feature type="region of interest" description="Disordered" evidence="1">
    <location>
        <begin position="162"/>
        <end position="186"/>
    </location>
</feature>
<dbReference type="InterPro" id="IPR058427">
    <property type="entry name" value="DUF8114"/>
</dbReference>
<sequence>MTKVSIGFRGWRFDEDEVFDEHGNYRDVDEMSDDTRERFVRIPQLVDQPCDVCYLEVGDADADEVNAPTAVYGEPRGEVLVCDDHEAAFYYWFLEAGGDEYEGSTELQDAFHEWIAAGNREPDWYDGPDHVDTDPEAVPEPAGDEFEAVDVELPEEEQASVNLLDVDEDLQDEDLDFEAEYPTGDE</sequence>
<feature type="compositionally biased region" description="Acidic residues" evidence="1">
    <location>
        <begin position="134"/>
        <end position="145"/>
    </location>
</feature>
<comment type="caution">
    <text evidence="2">The sequence shown here is derived from an EMBL/GenBank/DDBJ whole genome shotgun (WGS) entry which is preliminary data.</text>
</comment>
<evidence type="ECO:0000313" key="2">
    <source>
        <dbReference type="EMBL" id="MFC3476528.1"/>
    </source>
</evidence>
<feature type="compositionally biased region" description="Acidic residues" evidence="1">
    <location>
        <begin position="165"/>
        <end position="186"/>
    </location>
</feature>
<dbReference type="AlphaFoldDB" id="A0ABD5NB88"/>
<dbReference type="Pfam" id="PF26419">
    <property type="entry name" value="DUF8114"/>
    <property type="match status" value="1"/>
</dbReference>
<protein>
    <submittedName>
        <fullName evidence="2">Uncharacterized protein</fullName>
    </submittedName>
</protein>
<accession>A0ABD5NB88</accession>
<organism evidence="2 3">
    <name type="scientific">Halobacterium litoreum</name>
    <dbReference type="NCBI Taxonomy" id="2039234"/>
    <lineage>
        <taxon>Archaea</taxon>
        <taxon>Methanobacteriati</taxon>
        <taxon>Methanobacteriota</taxon>
        <taxon>Stenosarchaea group</taxon>
        <taxon>Halobacteria</taxon>
        <taxon>Halobacteriales</taxon>
        <taxon>Halobacteriaceae</taxon>
        <taxon>Halobacterium</taxon>
    </lineage>
</organism>
<evidence type="ECO:0000313" key="3">
    <source>
        <dbReference type="Proteomes" id="UP001595660"/>
    </source>
</evidence>
<name>A0ABD5NB88_9EURY</name>
<dbReference type="RefSeq" id="WP_232572325.1">
    <property type="nucleotide sequence ID" value="NZ_CP089466.1"/>
</dbReference>
<gene>
    <name evidence="2" type="ORF">ACFOKC_02190</name>
</gene>
<dbReference type="EMBL" id="JBHRWN010000002">
    <property type="protein sequence ID" value="MFC3476528.1"/>
    <property type="molecule type" value="Genomic_DNA"/>
</dbReference>
<reference evidence="2 3" key="1">
    <citation type="journal article" date="2019" name="Int. J. Syst. Evol. Microbiol.">
        <title>The Global Catalogue of Microorganisms (GCM) 10K type strain sequencing project: providing services to taxonomists for standard genome sequencing and annotation.</title>
        <authorList>
            <consortium name="The Broad Institute Genomics Platform"/>
            <consortium name="The Broad Institute Genome Sequencing Center for Infectious Disease"/>
            <person name="Wu L."/>
            <person name="Ma J."/>
        </authorList>
    </citation>
    <scope>NUCLEOTIDE SEQUENCE [LARGE SCALE GENOMIC DNA]</scope>
    <source>
        <strain evidence="2 3">CGMCC 1.12562</strain>
    </source>
</reference>
<evidence type="ECO:0000256" key="1">
    <source>
        <dbReference type="SAM" id="MobiDB-lite"/>
    </source>
</evidence>
<feature type="region of interest" description="Disordered" evidence="1">
    <location>
        <begin position="125"/>
        <end position="145"/>
    </location>
</feature>
<proteinExistence type="predicted"/>